<comment type="caution">
    <text evidence="1">The sequence shown here is derived from an EMBL/GenBank/DDBJ whole genome shotgun (WGS) entry which is preliminary data.</text>
</comment>
<evidence type="ECO:0000313" key="2">
    <source>
        <dbReference type="Proteomes" id="UP000004756"/>
    </source>
</evidence>
<dbReference type="AlphaFoldDB" id="C0D6S2"/>
<dbReference type="EMBL" id="ACCJ01000410">
    <property type="protein sequence ID" value="EEG52969.1"/>
    <property type="molecule type" value="Genomic_DNA"/>
</dbReference>
<organism evidence="1 2">
    <name type="scientific">[Clostridium] asparagiforme DSM 15981</name>
    <dbReference type="NCBI Taxonomy" id="518636"/>
    <lineage>
        <taxon>Bacteria</taxon>
        <taxon>Bacillati</taxon>
        <taxon>Bacillota</taxon>
        <taxon>Clostridia</taxon>
        <taxon>Lachnospirales</taxon>
        <taxon>Lachnospiraceae</taxon>
        <taxon>Enterocloster</taxon>
    </lineage>
</organism>
<dbReference type="HOGENOM" id="CLU_2932979_0_0_9"/>
<keyword evidence="2" id="KW-1185">Reference proteome</keyword>
<dbReference type="Proteomes" id="UP000004756">
    <property type="component" value="Unassembled WGS sequence"/>
</dbReference>
<evidence type="ECO:0000313" key="1">
    <source>
        <dbReference type="EMBL" id="EEG52969.1"/>
    </source>
</evidence>
<reference evidence="1 2" key="1">
    <citation type="submission" date="2009-02" db="EMBL/GenBank/DDBJ databases">
        <title>Draft genome sequence of Clostridium asparagiforme (DSM 15981).</title>
        <authorList>
            <person name="Sudarsanam P."/>
            <person name="Ley R."/>
            <person name="Guruge J."/>
            <person name="Turnbaugh P.J."/>
            <person name="Mahowald M."/>
            <person name="Liep D."/>
            <person name="Gordon J."/>
        </authorList>
    </citation>
    <scope>NUCLEOTIDE SEQUENCE [LARGE SCALE GENOMIC DNA]</scope>
    <source>
        <strain evidence="1 2">DSM 15981</strain>
    </source>
</reference>
<protein>
    <submittedName>
        <fullName evidence="1">Uncharacterized protein</fullName>
    </submittedName>
</protein>
<proteinExistence type="predicted"/>
<name>C0D6S2_9FIRM</name>
<sequence length="60" mass="6717">MGGRTVDARTAQIQYHTNAKGGIGTNLNMKMARTNHGNRSSFLRRFPIINSNYFVVFPTS</sequence>
<accession>C0D6S2</accession>
<gene>
    <name evidence="1" type="ORF">CLOSTASPAR_04969</name>
</gene>